<proteinExistence type="predicted"/>
<keyword evidence="3" id="KW-1185">Reference proteome</keyword>
<evidence type="ECO:0000256" key="1">
    <source>
        <dbReference type="SAM" id="MobiDB-lite"/>
    </source>
</evidence>
<dbReference type="RefSeq" id="WP_153024398.1">
    <property type="nucleotide sequence ID" value="NZ_WIAO01000005.1"/>
</dbReference>
<evidence type="ECO:0000313" key="2">
    <source>
        <dbReference type="EMBL" id="MQM25246.1"/>
    </source>
</evidence>
<dbReference type="Proteomes" id="UP000477750">
    <property type="component" value="Unassembled WGS sequence"/>
</dbReference>
<organism evidence="2 3">
    <name type="scientific">Glycomyces albidus</name>
    <dbReference type="NCBI Taxonomy" id="2656774"/>
    <lineage>
        <taxon>Bacteria</taxon>
        <taxon>Bacillati</taxon>
        <taxon>Actinomycetota</taxon>
        <taxon>Actinomycetes</taxon>
        <taxon>Glycomycetales</taxon>
        <taxon>Glycomycetaceae</taxon>
        <taxon>Glycomyces</taxon>
    </lineage>
</organism>
<accession>A0A6L5G6I1</accession>
<protein>
    <submittedName>
        <fullName evidence="2">Uncharacterized protein</fullName>
    </submittedName>
</protein>
<comment type="caution">
    <text evidence="2">The sequence shown here is derived from an EMBL/GenBank/DDBJ whole genome shotgun (WGS) entry which is preliminary data.</text>
</comment>
<reference evidence="2 3" key="1">
    <citation type="submission" date="2019-10" db="EMBL/GenBank/DDBJ databases">
        <title>Glycomyces albidus sp. nov., a novel actinomycete isolated from rhizosphere soil of wheat (Triticum aestivum L.).</title>
        <authorList>
            <person name="Qian L."/>
        </authorList>
    </citation>
    <scope>NUCLEOTIDE SEQUENCE [LARGE SCALE GENOMIC DNA]</scope>
    <source>
        <strain evidence="2 3">NEAU-7082</strain>
    </source>
</reference>
<evidence type="ECO:0000313" key="3">
    <source>
        <dbReference type="Proteomes" id="UP000477750"/>
    </source>
</evidence>
<sequence>MSRASRHIRVTGKRRDVIDTDRLAALLLRVALRRIADNDTDQATAGPAAPDSHADDVEGEAAT</sequence>
<dbReference type="EMBL" id="WIAO01000005">
    <property type="protein sequence ID" value="MQM25246.1"/>
    <property type="molecule type" value="Genomic_DNA"/>
</dbReference>
<gene>
    <name evidence="2" type="ORF">GFD30_06635</name>
</gene>
<name>A0A6L5G6I1_9ACTN</name>
<feature type="region of interest" description="Disordered" evidence="1">
    <location>
        <begin position="38"/>
        <end position="63"/>
    </location>
</feature>
<dbReference type="AlphaFoldDB" id="A0A6L5G6I1"/>